<dbReference type="PANTHER" id="PTHR47514">
    <property type="entry name" value="TRANSKETOLASE N-TERMINAL SECTION-RELATED"/>
    <property type="match status" value="1"/>
</dbReference>
<name>A0ABQ5R9H2_9ACTN</name>
<dbReference type="InterPro" id="IPR005474">
    <property type="entry name" value="Transketolase_N"/>
</dbReference>
<dbReference type="Proteomes" id="UP001144280">
    <property type="component" value="Unassembled WGS sequence"/>
</dbReference>
<accession>A0ABQ5R9H2</accession>
<comment type="similarity">
    <text evidence="2">Belongs to the transketolase family.</text>
</comment>
<dbReference type="InterPro" id="IPR029061">
    <property type="entry name" value="THDP-binding"/>
</dbReference>
<dbReference type="SUPFAM" id="SSF52518">
    <property type="entry name" value="Thiamin diphosphate-binding fold (THDP-binding)"/>
    <property type="match status" value="1"/>
</dbReference>
<evidence type="ECO:0000313" key="5">
    <source>
        <dbReference type="EMBL" id="GLI02615.1"/>
    </source>
</evidence>
<dbReference type="CDD" id="cd02012">
    <property type="entry name" value="TPP_TK"/>
    <property type="match status" value="1"/>
</dbReference>
<gene>
    <name evidence="5" type="ORF">Pa4123_78930</name>
</gene>
<dbReference type="Gene3D" id="3.40.50.970">
    <property type="match status" value="1"/>
</dbReference>
<keyword evidence="6" id="KW-1185">Reference proteome</keyword>
<dbReference type="PANTHER" id="PTHR47514:SF1">
    <property type="entry name" value="TRANSKETOLASE N-TERMINAL SECTION-RELATED"/>
    <property type="match status" value="1"/>
</dbReference>
<dbReference type="EMBL" id="BSDI01000065">
    <property type="protein sequence ID" value="GLI02615.1"/>
    <property type="molecule type" value="Genomic_DNA"/>
</dbReference>
<reference evidence="5" key="1">
    <citation type="submission" date="2022-12" db="EMBL/GenBank/DDBJ databases">
        <title>New Phytohabitans aurantiacus sp. RD004123 nov., an actinomycete isolated from soil.</title>
        <authorList>
            <person name="Triningsih D.W."/>
            <person name="Harunari E."/>
            <person name="Igarashi Y."/>
        </authorList>
    </citation>
    <scope>NUCLEOTIDE SEQUENCE</scope>
    <source>
        <strain evidence="5">RD004123</strain>
    </source>
</reference>
<evidence type="ECO:0000256" key="3">
    <source>
        <dbReference type="ARBA" id="ARBA00023052"/>
    </source>
</evidence>
<organism evidence="5 6">
    <name type="scientific">Phytohabitans aurantiacus</name>
    <dbReference type="NCBI Taxonomy" id="3016789"/>
    <lineage>
        <taxon>Bacteria</taxon>
        <taxon>Bacillati</taxon>
        <taxon>Actinomycetota</taxon>
        <taxon>Actinomycetes</taxon>
        <taxon>Micromonosporales</taxon>
        <taxon>Micromonosporaceae</taxon>
    </lineage>
</organism>
<evidence type="ECO:0000259" key="4">
    <source>
        <dbReference type="Pfam" id="PF00456"/>
    </source>
</evidence>
<comment type="caution">
    <text evidence="5">The sequence shown here is derived from an EMBL/GenBank/DDBJ whole genome shotgun (WGS) entry which is preliminary data.</text>
</comment>
<sequence>MDVVTHRPLAGQRQTAALASRADRIREHIVAMCAGVEGGHMGGSLSVVEVLTALYFAVMRVDPRRPDDPARDIFLLSKGHAAIGLYATLAEAGYFDAAELAGFGTVGSRLMAHPVRTVPGVEMPTGSLGHGLALGAGFALGARLRGRDRRAFVVLGDGELQEGSVWEGAMGAAALGLDNLVAVVDRNGLQITGDTERICALEPLADRWRSFGWSVRECPGHDLDALVEALGSAPWQPGRPSVVIARTTKGAGVPFAEGKAQGHYMKVSPRQQAQARVAIARAASVRAALEAVDA</sequence>
<proteinExistence type="inferred from homology"/>
<dbReference type="RefSeq" id="WP_281904222.1">
    <property type="nucleotide sequence ID" value="NZ_BSDI01000065.1"/>
</dbReference>
<comment type="cofactor">
    <cofactor evidence="1">
        <name>thiamine diphosphate</name>
        <dbReference type="ChEBI" id="CHEBI:58937"/>
    </cofactor>
</comment>
<evidence type="ECO:0000256" key="2">
    <source>
        <dbReference type="ARBA" id="ARBA00007131"/>
    </source>
</evidence>
<keyword evidence="3" id="KW-0786">Thiamine pyrophosphate</keyword>
<dbReference type="Pfam" id="PF00456">
    <property type="entry name" value="Transketolase_N"/>
    <property type="match status" value="1"/>
</dbReference>
<evidence type="ECO:0000313" key="6">
    <source>
        <dbReference type="Proteomes" id="UP001144280"/>
    </source>
</evidence>
<protein>
    <submittedName>
        <fullName evidence="5">Transketolase</fullName>
    </submittedName>
</protein>
<evidence type="ECO:0000256" key="1">
    <source>
        <dbReference type="ARBA" id="ARBA00001964"/>
    </source>
</evidence>
<feature type="domain" description="Transketolase N-terminal" evidence="4">
    <location>
        <begin position="23"/>
        <end position="266"/>
    </location>
</feature>